<gene>
    <name evidence="1" type="ORF">LCGC14_0691690</name>
</gene>
<protein>
    <submittedName>
        <fullName evidence="1">Uncharacterized protein</fullName>
    </submittedName>
</protein>
<name>A0A0F9QKB5_9ZZZZ</name>
<evidence type="ECO:0000313" key="1">
    <source>
        <dbReference type="EMBL" id="KKN44565.1"/>
    </source>
</evidence>
<dbReference type="EMBL" id="LAZR01001443">
    <property type="protein sequence ID" value="KKN44565.1"/>
    <property type="molecule type" value="Genomic_DNA"/>
</dbReference>
<reference evidence="1" key="1">
    <citation type="journal article" date="2015" name="Nature">
        <title>Complex archaea that bridge the gap between prokaryotes and eukaryotes.</title>
        <authorList>
            <person name="Spang A."/>
            <person name="Saw J.H."/>
            <person name="Jorgensen S.L."/>
            <person name="Zaremba-Niedzwiedzka K."/>
            <person name="Martijn J."/>
            <person name="Lind A.E."/>
            <person name="van Eijk R."/>
            <person name="Schleper C."/>
            <person name="Guy L."/>
            <person name="Ettema T.J."/>
        </authorList>
    </citation>
    <scope>NUCLEOTIDE SEQUENCE</scope>
</reference>
<accession>A0A0F9QKB5</accession>
<comment type="caution">
    <text evidence="1">The sequence shown here is derived from an EMBL/GenBank/DDBJ whole genome shotgun (WGS) entry which is preliminary data.</text>
</comment>
<organism evidence="1">
    <name type="scientific">marine sediment metagenome</name>
    <dbReference type="NCBI Taxonomy" id="412755"/>
    <lineage>
        <taxon>unclassified sequences</taxon>
        <taxon>metagenomes</taxon>
        <taxon>ecological metagenomes</taxon>
    </lineage>
</organism>
<proteinExistence type="predicted"/>
<sequence length="206" mass="21920">MPAFPRAIASRLSTPPEFPEGFASWGQSGKGQFRSFENVGRIWTEIYPSWNYLTTEGRALIRAINLARRELTIWTIQHPHLIANYGAQGGSPLVDGASQAGDTILIDGAPASTLNWLRDGDIILIAGSTLILDVKADVDTDSAGDATIPIHPPIFTGGSPSNNAVVTIDASAINFTAVLVGTQMPDIEAHGVVAAGMTLTWREQPS</sequence>
<dbReference type="AlphaFoldDB" id="A0A0F9QKB5"/>